<accession>E4XTP3</accession>
<feature type="compositionally biased region" description="Basic and acidic residues" evidence="1">
    <location>
        <begin position="1203"/>
        <end position="1214"/>
    </location>
</feature>
<sequence length="1696" mass="194752">MVFSELHPINADFSAFLAGEGKAWTKLSLLPWNAAVDNRSFIVVETQDEQAGWGTPFDVFNRPTAAKAMTVVKLYFTAVLVRVPEKDRDFLILHRNIASVDHLLQVIHSYTRFMWPTFAAKSKLQWFFPQLQELKADNIPDSRTLQDLTVAQFADKYTERNVSFPSFRIEVREGTDMSDFEQARCCIGLTGRNKATELIKAWDNYALQPRRPAQELDMAALEIFSTRAVEPALTQFDKLPSDEKTDETLQALMAAALADTLVPPLRQYTSIHALARALREKGNLTHSSSRLHLQSEAEHLLSSTGIGVAHADPWYELNVWARMIIERIHGWILDIKANVLEVPHDLLPHAFVSRCGKMNLRRRNPDEPLVKAPKGLHMAGKIVRNRTLICVNLHPVEVVVAATNIEENDFPQLVKIISTTLEAFAWDTDAYNRLKEVKKAIEEGQKDVAKERWKLFIEATLSIPKAKGSTFVLIVSKLANNSLANGVAKNIGDLLLKTNEHRDNQAMIRFWRNRFGGEDVVVQPPLLKEIPVPAEVANRRLAIAAPQSGISEEIFKPSESMTFCTVKNCEVHLNDFFICPLHHRTIVEKLKEKKVATIAPKDFADIYGAKRVWAGEAITKQTPLDLNDSFARSRFHLETLALHNPGTNIELPSKQLRVAQMIYHTPGVDVPWGSRSYWKNKELLLAVESVTQNISPISFQYKEIPTPKAPFRADVPPEGEALEWVELPGHLDHRNDPDDDFNVGRPEEGVGGWKTLVLRKEFAPPLGYFSTIGRQEQGASLVFRIDETGGGTRKVHAPILAVVRKGRAFLLDPLGDHTKFPKECEDLAQEIGFPVSELLRQMREKAAQKIKCDSFYAFPELYTLASFAELHKKVNLTVSFNSLASLQHAKNYMMRWGKIHNHQEHPRITMFAIGKAEGEEHLPQCFFMYKQGWNLRFWRPVRPGMSKAFNLRPITYDEKYEFRFVCHMLATEYFPGYVSSDNLLGLINEDLYPTLEGRRSELYGDLELAIASLAMLLDLNDAKSLSKLNFVGGELTFTNSWQRRFFFFKKQSDAIRSGSAHIREFQEDARRNLLQQHFPKVLDTRRFTDWLKKFLPVDPRFTDEFLAETFESFKRNAQFPCLREETIDQLLEKWFGQRRQPAKECAALFAKSDPPPPAPLRAMWALQRASKGIYSKVAEYERAKARMERYFEDRHQRTLEYRERVNRKEREGRRTSAPLARIDSTDEEELSTDSDENSDIEFLAFAARFSDSDCETEPATERIRPRKEPFVFDEWRKHLRAQQVVRAEADDDSVPELETEDENVDECPEVENPDDRGADVPLPRQIRPITPEGEDERELPVVAQILEDPEFRPLPDGENEFECRRFFPHERYDELFDSGDADKFAEFAQKTREGVRMLLEEDLQYITHERAVRKVEAVFQEALQPDWFRSKLNKSEERNKKTRVEHPIADIESHREADNNEVNLVADDFSRVNKGQVPQGVWKIDGEVIAPHRSDRIVKFTDEADGNLESGVRVRDDWGKSNFSFDNVVPAGTDLHAVRPLPMSTYGKWKPERPPLADTRNARKMRYKMERNPNTLFNRNMRMIGIERDDQYVPAEQITLHESQAEMDKIQKLAQILSNKGMGMIDRDDEAADELTDIIQQRNVSTTQILANLCAEIGTLRGGTIRSEIRKSVKRRELEKVRLWARDFRNKDGDQY</sequence>
<gene>
    <name evidence="2" type="ORF">GSOID_T00003851001</name>
</gene>
<evidence type="ECO:0000313" key="2">
    <source>
        <dbReference type="EMBL" id="CBY13105.1"/>
    </source>
</evidence>
<reference evidence="2" key="1">
    <citation type="journal article" date="2010" name="Science">
        <title>Plasticity of animal genome architecture unmasked by rapid evolution of a pelagic tunicate.</title>
        <authorList>
            <person name="Denoeud F."/>
            <person name="Henriet S."/>
            <person name="Mungpakdee S."/>
            <person name="Aury J.M."/>
            <person name="Da Silva C."/>
            <person name="Brinkmann H."/>
            <person name="Mikhaleva J."/>
            <person name="Olsen L.C."/>
            <person name="Jubin C."/>
            <person name="Canestro C."/>
            <person name="Bouquet J.M."/>
            <person name="Danks G."/>
            <person name="Poulain J."/>
            <person name="Campsteijn C."/>
            <person name="Adamski M."/>
            <person name="Cross I."/>
            <person name="Yadetie F."/>
            <person name="Muffato M."/>
            <person name="Louis A."/>
            <person name="Butcher S."/>
            <person name="Tsagkogeorga G."/>
            <person name="Konrad A."/>
            <person name="Singh S."/>
            <person name="Jensen M.F."/>
            <person name="Cong E.H."/>
            <person name="Eikeseth-Otteraa H."/>
            <person name="Noel B."/>
            <person name="Anthouard V."/>
            <person name="Porcel B.M."/>
            <person name="Kachouri-Lafond R."/>
            <person name="Nishino A."/>
            <person name="Ugolini M."/>
            <person name="Chourrout P."/>
            <person name="Nishida H."/>
            <person name="Aasland R."/>
            <person name="Huzurbazar S."/>
            <person name="Westhof E."/>
            <person name="Delsuc F."/>
            <person name="Lehrach H."/>
            <person name="Reinhardt R."/>
            <person name="Weissenbach J."/>
            <person name="Roy S.W."/>
            <person name="Artiguenave F."/>
            <person name="Postlethwait J.H."/>
            <person name="Manak J.R."/>
            <person name="Thompson E.M."/>
            <person name="Jaillon O."/>
            <person name="Du Pasquier L."/>
            <person name="Boudinot P."/>
            <person name="Liberles D.A."/>
            <person name="Volff J.N."/>
            <person name="Philippe H."/>
            <person name="Lenhard B."/>
            <person name="Roest Crollius H."/>
            <person name="Wincker P."/>
            <person name="Chourrout D."/>
        </authorList>
    </citation>
    <scope>NUCLEOTIDE SEQUENCE [LARGE SCALE GENOMIC DNA]</scope>
</reference>
<feature type="compositionally biased region" description="Acidic residues" evidence="1">
    <location>
        <begin position="1289"/>
        <end position="1312"/>
    </location>
</feature>
<feature type="region of interest" description="Disordered" evidence="1">
    <location>
        <begin position="1203"/>
        <end position="1237"/>
    </location>
</feature>
<proteinExistence type="predicted"/>
<feature type="compositionally biased region" description="Acidic residues" evidence="1">
    <location>
        <begin position="1225"/>
        <end position="1237"/>
    </location>
</feature>
<dbReference type="InParanoid" id="E4XTP3"/>
<dbReference type="EMBL" id="FN653160">
    <property type="protein sequence ID" value="CBY13105.1"/>
    <property type="molecule type" value="Genomic_DNA"/>
</dbReference>
<dbReference type="Proteomes" id="UP000001307">
    <property type="component" value="Unassembled WGS sequence"/>
</dbReference>
<evidence type="ECO:0000313" key="3">
    <source>
        <dbReference type="Proteomes" id="UP000001307"/>
    </source>
</evidence>
<organism evidence="2">
    <name type="scientific">Oikopleura dioica</name>
    <name type="common">Tunicate</name>
    <dbReference type="NCBI Taxonomy" id="34765"/>
    <lineage>
        <taxon>Eukaryota</taxon>
        <taxon>Metazoa</taxon>
        <taxon>Chordata</taxon>
        <taxon>Tunicata</taxon>
        <taxon>Appendicularia</taxon>
        <taxon>Copelata</taxon>
        <taxon>Oikopleuridae</taxon>
        <taxon>Oikopleura</taxon>
    </lineage>
</organism>
<protein>
    <submittedName>
        <fullName evidence="2">Uncharacterized protein</fullName>
    </submittedName>
</protein>
<evidence type="ECO:0000256" key="1">
    <source>
        <dbReference type="SAM" id="MobiDB-lite"/>
    </source>
</evidence>
<feature type="region of interest" description="Disordered" evidence="1">
    <location>
        <begin position="1286"/>
        <end position="1330"/>
    </location>
</feature>
<keyword evidence="3" id="KW-1185">Reference proteome</keyword>
<name>E4XTP3_OIKDI</name>